<dbReference type="GO" id="GO:0005615">
    <property type="term" value="C:extracellular space"/>
    <property type="evidence" value="ECO:0000318"/>
    <property type="project" value="GO_Central"/>
</dbReference>
<dbReference type="PhylomeDB" id="B3RLT8"/>
<dbReference type="CDD" id="cd03858">
    <property type="entry name" value="M14_CP_N-E_like"/>
    <property type="match status" value="1"/>
</dbReference>
<dbReference type="PRINTS" id="PR00765">
    <property type="entry name" value="CRBOXYPTASEA"/>
</dbReference>
<keyword evidence="4" id="KW-0645">Protease</keyword>
<dbReference type="CDD" id="cd11308">
    <property type="entry name" value="Peptidase_M14NE-CP-C_like"/>
    <property type="match status" value="1"/>
</dbReference>
<keyword evidence="8" id="KW-0325">Glycoprotein</keyword>
<dbReference type="FunCoup" id="B3RLT8">
    <property type="interactions" value="309"/>
</dbReference>
<evidence type="ECO:0000256" key="8">
    <source>
        <dbReference type="ARBA" id="ARBA00023180"/>
    </source>
</evidence>
<dbReference type="EMBL" id="DS985241">
    <property type="protein sequence ID" value="EDV28843.1"/>
    <property type="molecule type" value="Genomic_DNA"/>
</dbReference>
<dbReference type="InterPro" id="IPR057246">
    <property type="entry name" value="CARBOXYPEPT_ZN_1"/>
</dbReference>
<dbReference type="GeneID" id="6749999"/>
<keyword evidence="3" id="KW-0121">Carboxypeptidase</keyword>
<dbReference type="PROSITE" id="PS52035">
    <property type="entry name" value="PEPTIDASE_M14"/>
    <property type="match status" value="1"/>
</dbReference>
<dbReference type="CTD" id="6749999"/>
<dbReference type="Pfam" id="PF00246">
    <property type="entry name" value="Peptidase_M14"/>
    <property type="match status" value="1"/>
</dbReference>
<dbReference type="HOGENOM" id="CLU_006722_1_3_1"/>
<dbReference type="GO" id="GO:0004181">
    <property type="term" value="F:metallocarboxypeptidase activity"/>
    <property type="evidence" value="ECO:0000318"/>
    <property type="project" value="GO_Central"/>
</dbReference>
<dbReference type="Proteomes" id="UP000009022">
    <property type="component" value="Unassembled WGS sequence"/>
</dbReference>
<dbReference type="eggNOG" id="KOG2649">
    <property type="taxonomic scope" value="Eukaryota"/>
</dbReference>
<dbReference type="Gene3D" id="3.40.630.10">
    <property type="entry name" value="Zn peptidases"/>
    <property type="match status" value="1"/>
</dbReference>
<evidence type="ECO:0000256" key="4">
    <source>
        <dbReference type="ARBA" id="ARBA00022670"/>
    </source>
</evidence>
<feature type="domain" description="Peptidase M14" evidence="10">
    <location>
        <begin position="20"/>
        <end position="313"/>
    </location>
</feature>
<dbReference type="InterPro" id="IPR050753">
    <property type="entry name" value="Peptidase_M14_domain"/>
</dbReference>
<dbReference type="InterPro" id="IPR000834">
    <property type="entry name" value="Peptidase_M14"/>
</dbReference>
<dbReference type="InterPro" id="IPR057247">
    <property type="entry name" value="CARBOXYPEPT_ZN_2"/>
</dbReference>
<dbReference type="KEGG" id="tad:TRIADDRAFT_18200"/>
<dbReference type="FunFam" id="2.60.40.1120:FF:000024">
    <property type="entry name" value="Carboxypeptidase D"/>
    <property type="match status" value="1"/>
</dbReference>
<dbReference type="AlphaFoldDB" id="B3RLT8"/>
<dbReference type="GO" id="GO:0006518">
    <property type="term" value="P:peptide metabolic process"/>
    <property type="evidence" value="ECO:0000318"/>
    <property type="project" value="GO_Central"/>
</dbReference>
<keyword evidence="12" id="KW-1185">Reference proteome</keyword>
<protein>
    <recommendedName>
        <fullName evidence="10">Peptidase M14 domain-containing protein</fullName>
    </recommendedName>
</protein>
<evidence type="ECO:0000256" key="7">
    <source>
        <dbReference type="ARBA" id="ARBA00022833"/>
    </source>
</evidence>
<evidence type="ECO:0000256" key="3">
    <source>
        <dbReference type="ARBA" id="ARBA00022645"/>
    </source>
</evidence>
<evidence type="ECO:0000256" key="5">
    <source>
        <dbReference type="ARBA" id="ARBA00022723"/>
    </source>
</evidence>
<dbReference type="FunFam" id="3.40.630.10:FF:000020">
    <property type="entry name" value="Carboxypeptidase D"/>
    <property type="match status" value="1"/>
</dbReference>
<name>B3RLT8_TRIAD</name>
<dbReference type="Pfam" id="PF13620">
    <property type="entry name" value="CarboxypepD_reg"/>
    <property type="match status" value="1"/>
</dbReference>
<dbReference type="Gene3D" id="2.60.40.1120">
    <property type="entry name" value="Carboxypeptidase-like, regulatory domain"/>
    <property type="match status" value="1"/>
</dbReference>
<dbReference type="RefSeq" id="XP_002108045.1">
    <property type="nucleotide sequence ID" value="XM_002108009.1"/>
</dbReference>
<dbReference type="PROSITE" id="PS00133">
    <property type="entry name" value="CARBOXYPEPT_ZN_2"/>
    <property type="match status" value="1"/>
</dbReference>
<comment type="cofactor">
    <cofactor evidence="1">
        <name>Zn(2+)</name>
        <dbReference type="ChEBI" id="CHEBI:29105"/>
    </cofactor>
</comment>
<dbReference type="SUPFAM" id="SSF49464">
    <property type="entry name" value="Carboxypeptidase regulatory domain-like"/>
    <property type="match status" value="1"/>
</dbReference>
<dbReference type="MEROPS" id="M14.016"/>
<dbReference type="PROSITE" id="PS00132">
    <property type="entry name" value="CARBOXYPEPT_ZN_1"/>
    <property type="match status" value="1"/>
</dbReference>
<gene>
    <name evidence="11" type="ORF">TRIADDRAFT_18200</name>
</gene>
<keyword evidence="6" id="KW-0378">Hydrolase</keyword>
<evidence type="ECO:0000259" key="10">
    <source>
        <dbReference type="PROSITE" id="PS52035"/>
    </source>
</evidence>
<dbReference type="InParanoid" id="B3RLT8"/>
<dbReference type="GO" id="GO:0016485">
    <property type="term" value="P:protein processing"/>
    <property type="evidence" value="ECO:0000318"/>
    <property type="project" value="GO_Central"/>
</dbReference>
<dbReference type="OMA" id="WIDSIPF"/>
<evidence type="ECO:0000313" key="11">
    <source>
        <dbReference type="EMBL" id="EDV28843.1"/>
    </source>
</evidence>
<keyword evidence="7" id="KW-0862">Zinc</keyword>
<evidence type="ECO:0000313" key="12">
    <source>
        <dbReference type="Proteomes" id="UP000009022"/>
    </source>
</evidence>
<feature type="active site" description="Proton donor/acceptor" evidence="9">
    <location>
        <position position="283"/>
    </location>
</feature>
<dbReference type="PANTHER" id="PTHR11532">
    <property type="entry name" value="PROTEASE M14 CARBOXYPEPTIDASE"/>
    <property type="match status" value="1"/>
</dbReference>
<keyword evidence="5" id="KW-0479">Metal-binding</keyword>
<reference evidence="11 12" key="1">
    <citation type="journal article" date="2008" name="Nature">
        <title>The Trichoplax genome and the nature of placozoans.</title>
        <authorList>
            <person name="Srivastava M."/>
            <person name="Begovic E."/>
            <person name="Chapman J."/>
            <person name="Putnam N.H."/>
            <person name="Hellsten U."/>
            <person name="Kawashima T."/>
            <person name="Kuo A."/>
            <person name="Mitros T."/>
            <person name="Salamov A."/>
            <person name="Carpenter M.L."/>
            <person name="Signorovitch A.Y."/>
            <person name="Moreno M.A."/>
            <person name="Kamm K."/>
            <person name="Grimwood J."/>
            <person name="Schmutz J."/>
            <person name="Shapiro H."/>
            <person name="Grigoriev I.V."/>
            <person name="Buss L.W."/>
            <person name="Schierwater B."/>
            <person name="Dellaporta S.L."/>
            <person name="Rokhsar D.S."/>
        </authorList>
    </citation>
    <scope>NUCLEOTIDE SEQUENCE [LARGE SCALE GENOMIC DNA]</scope>
    <source>
        <strain evidence="11 12">Grell-BS-1999</strain>
    </source>
</reference>
<dbReference type="PANTHER" id="PTHR11532:SF84">
    <property type="entry name" value="CARBOXYPEPTIDASE M"/>
    <property type="match status" value="1"/>
</dbReference>
<dbReference type="SMART" id="SM00631">
    <property type="entry name" value="Zn_pept"/>
    <property type="match status" value="1"/>
</dbReference>
<accession>B3RLT8</accession>
<evidence type="ECO:0000256" key="6">
    <source>
        <dbReference type="ARBA" id="ARBA00022801"/>
    </source>
</evidence>
<evidence type="ECO:0000256" key="1">
    <source>
        <dbReference type="ARBA" id="ARBA00001947"/>
    </source>
</evidence>
<organism evidence="11 12">
    <name type="scientific">Trichoplax adhaerens</name>
    <name type="common">Trichoplax reptans</name>
    <dbReference type="NCBI Taxonomy" id="10228"/>
    <lineage>
        <taxon>Eukaryota</taxon>
        <taxon>Metazoa</taxon>
        <taxon>Placozoa</taxon>
        <taxon>Uniplacotomia</taxon>
        <taxon>Trichoplacea</taxon>
        <taxon>Trichoplacidae</taxon>
        <taxon>Trichoplax</taxon>
    </lineage>
</organism>
<evidence type="ECO:0000256" key="9">
    <source>
        <dbReference type="PROSITE-ProRule" id="PRU01379"/>
    </source>
</evidence>
<dbReference type="InterPro" id="IPR008969">
    <property type="entry name" value="CarboxyPept-like_regulatory"/>
</dbReference>
<dbReference type="OrthoDB" id="10249045at2759"/>
<dbReference type="SUPFAM" id="SSF53187">
    <property type="entry name" value="Zn-dependent exopeptidases"/>
    <property type="match status" value="1"/>
</dbReference>
<proteinExistence type="inferred from homology"/>
<evidence type="ECO:0000256" key="2">
    <source>
        <dbReference type="ARBA" id="ARBA00005988"/>
    </source>
</evidence>
<sequence>MWWSTYTFNQAQGIQSPEFDYHHYQEMLTFLQSLQHQHPSISHLYDIGRSVQGRRLLVLAIGINPNQHVPGRPEFKYVANMHGNEAVGREMLLHLAKYLLNHYNIIDDITQLLNTTRIHIMPSMNPDGFEIAVQGHCTGTQGRYNANYKDLNRNFDDPYLERKESVQPEVSAIMDWIKKIPFVLSANLHGGTLVANYPYDSVKPHLIHQNIYSRSPDDDVFIQLSKVYANNHLLMHYGQPNCSDNPSEQFPNGIVNGAKYYPIFGGMQDYVYLNSNGMEITLELGCCKYPNSKQLPELWQENRPALIAYIQAIHLGIKGFVTDANGKGIANAVIQTDHREHVVRTDRSGDYWRILLPGRYNFTISADGYPTVKRSIIVPKYQQSKFSAMVVNFTLSNSAYTYNTRSTPGIMSIIICALFSLLWSV</sequence>
<dbReference type="GO" id="GO:0008270">
    <property type="term" value="F:zinc ion binding"/>
    <property type="evidence" value="ECO:0007669"/>
    <property type="project" value="InterPro"/>
</dbReference>
<comment type="similarity">
    <text evidence="2 9">Belongs to the peptidase M14 family.</text>
</comment>